<evidence type="ECO:0000313" key="2">
    <source>
        <dbReference type="Proteomes" id="UP000887560"/>
    </source>
</evidence>
<reference evidence="3" key="1">
    <citation type="submission" date="2022-11" db="UniProtKB">
        <authorList>
            <consortium name="WormBaseParasite"/>
        </authorList>
    </citation>
    <scope>IDENTIFICATION</scope>
</reference>
<evidence type="ECO:0000313" key="3">
    <source>
        <dbReference type="WBParaSite" id="scf7180000423618.g11404"/>
    </source>
</evidence>
<proteinExistence type="predicted"/>
<organism evidence="2 3">
    <name type="scientific">Meloidogyne floridensis</name>
    <dbReference type="NCBI Taxonomy" id="298350"/>
    <lineage>
        <taxon>Eukaryota</taxon>
        <taxon>Metazoa</taxon>
        <taxon>Ecdysozoa</taxon>
        <taxon>Nematoda</taxon>
        <taxon>Chromadorea</taxon>
        <taxon>Rhabditida</taxon>
        <taxon>Tylenchina</taxon>
        <taxon>Tylenchomorpha</taxon>
        <taxon>Tylenchoidea</taxon>
        <taxon>Meloidogynidae</taxon>
        <taxon>Meloidogyninae</taxon>
        <taxon>Meloidogyne</taxon>
    </lineage>
</organism>
<evidence type="ECO:0000256" key="1">
    <source>
        <dbReference type="SAM" id="SignalP"/>
    </source>
</evidence>
<accession>A0A915P725</accession>
<keyword evidence="1" id="KW-0732">Signal</keyword>
<name>A0A915P725_9BILA</name>
<dbReference type="Proteomes" id="UP000887560">
    <property type="component" value="Unplaced"/>
</dbReference>
<dbReference type="AlphaFoldDB" id="A0A915P725"/>
<feature type="signal peptide" evidence="1">
    <location>
        <begin position="1"/>
        <end position="22"/>
    </location>
</feature>
<dbReference type="WBParaSite" id="scf7180000423618.g11404">
    <property type="protein sequence ID" value="scf7180000423618.g11404"/>
    <property type="gene ID" value="scf7180000423618.g11404"/>
</dbReference>
<feature type="chain" id="PRO_5037525527" evidence="1">
    <location>
        <begin position="23"/>
        <end position="297"/>
    </location>
</feature>
<protein>
    <submittedName>
        <fullName evidence="3">Uncharacterized protein</fullName>
    </submittedName>
</protein>
<keyword evidence="2" id="KW-1185">Reference proteome</keyword>
<sequence>MFFSIFIFLLIQPLYYFGKTQNEEVFDRFFKYLLIDKNVQTHVHPYNNQNAHRFEFYRWISEEAMNGLVIYWTEFEEILGKEKALNFYRINQNQPIFYNDKNGVFCYVIDIVRKVFNTGVMMIPPKYFGKLEEQLQCLIEFLFMTYGEDYLIGDQFTNEHPMPEELIDFIYKIEYDEKNYVYRWDSNKTGDKEREFLMNGFDKNGIGYVKLDECLKIKIFEDESGVICGINSSPPRALFTPSGALIISFSVITPLTQRLSTSWEKEKKTKICQKPSALESCSSTSGIEQLSVWSLVG</sequence>